<evidence type="ECO:0000313" key="3">
    <source>
        <dbReference type="Proteomes" id="UP001642409"/>
    </source>
</evidence>
<evidence type="ECO:0000313" key="1">
    <source>
        <dbReference type="EMBL" id="CAI9973040.1"/>
    </source>
</evidence>
<dbReference type="Gene3D" id="1.10.8.10">
    <property type="entry name" value="DNA helicase RuvA subunit, C-terminal domain"/>
    <property type="match status" value="1"/>
</dbReference>
<dbReference type="EMBL" id="CATOUU010001118">
    <property type="protein sequence ID" value="CAI9973040.1"/>
    <property type="molecule type" value="Genomic_DNA"/>
</dbReference>
<reference evidence="2 3" key="2">
    <citation type="submission" date="2024-07" db="EMBL/GenBank/DDBJ databases">
        <authorList>
            <person name="Akdeniz Z."/>
        </authorList>
    </citation>
    <scope>NUCLEOTIDE SEQUENCE [LARGE SCALE GENOMIC DNA]</scope>
</reference>
<keyword evidence="3" id="KW-1185">Reference proteome</keyword>
<sequence>MTYFTQQQNIEKFIEVTNCSQAQAAIYLNLNNQNIERAINSFLESGEEPENTPVISQNVDCNKLQQPVQKENKQVKSFFNGANNQVRFQETMNVSFDIANKYINAAGGDYDKAVQLYQEDQVQQEQIEILMQNSINQLQQEMETYYQTNQGIDDQPQKLKNEEQP</sequence>
<dbReference type="SUPFAM" id="SSF46934">
    <property type="entry name" value="UBA-like"/>
    <property type="match status" value="1"/>
</dbReference>
<dbReference type="AlphaFoldDB" id="A0AA86RUY1"/>
<dbReference type="InterPro" id="IPR009060">
    <property type="entry name" value="UBA-like_sf"/>
</dbReference>
<organism evidence="1">
    <name type="scientific">Hexamita inflata</name>
    <dbReference type="NCBI Taxonomy" id="28002"/>
    <lineage>
        <taxon>Eukaryota</taxon>
        <taxon>Metamonada</taxon>
        <taxon>Diplomonadida</taxon>
        <taxon>Hexamitidae</taxon>
        <taxon>Hexamitinae</taxon>
        <taxon>Hexamita</taxon>
    </lineage>
</organism>
<evidence type="ECO:0000313" key="2">
    <source>
        <dbReference type="EMBL" id="CAL6022501.1"/>
    </source>
</evidence>
<protein>
    <submittedName>
        <fullName evidence="1">UBA-like superfamily</fullName>
    </submittedName>
    <submittedName>
        <fullName evidence="2">UBA-like_superfamily</fullName>
    </submittedName>
</protein>
<dbReference type="EMBL" id="CAXDID020000091">
    <property type="protein sequence ID" value="CAL6022501.1"/>
    <property type="molecule type" value="Genomic_DNA"/>
</dbReference>
<accession>A0AA86RUY1</accession>
<gene>
    <name evidence="2" type="ORF">HINF_LOCUS28678</name>
    <name evidence="1" type="ORF">HINF_LOCUS60685</name>
</gene>
<proteinExistence type="predicted"/>
<name>A0AA86RUY1_9EUKA</name>
<reference evidence="1" key="1">
    <citation type="submission" date="2023-06" db="EMBL/GenBank/DDBJ databases">
        <authorList>
            <person name="Kurt Z."/>
        </authorList>
    </citation>
    <scope>NUCLEOTIDE SEQUENCE</scope>
</reference>
<dbReference type="Proteomes" id="UP001642409">
    <property type="component" value="Unassembled WGS sequence"/>
</dbReference>
<dbReference type="Pfam" id="PF14555">
    <property type="entry name" value="UBA_4"/>
    <property type="match status" value="1"/>
</dbReference>
<comment type="caution">
    <text evidence="1">The sequence shown here is derived from an EMBL/GenBank/DDBJ whole genome shotgun (WGS) entry which is preliminary data.</text>
</comment>